<dbReference type="GO" id="GO:0016020">
    <property type="term" value="C:membrane"/>
    <property type="evidence" value="ECO:0007669"/>
    <property type="project" value="UniProtKB-SubCell"/>
</dbReference>
<reference evidence="10 11" key="1">
    <citation type="submission" date="2023-12" db="EMBL/GenBank/DDBJ databases">
        <title>A high-quality genome assembly for Dillenia turbinata (Dilleniales).</title>
        <authorList>
            <person name="Chanderbali A."/>
        </authorList>
    </citation>
    <scope>NUCLEOTIDE SEQUENCE [LARGE SCALE GENOMIC DNA]</scope>
    <source>
        <strain evidence="10">LSX21</strain>
        <tissue evidence="10">Leaf</tissue>
    </source>
</reference>
<dbReference type="InterPro" id="IPR004648">
    <property type="entry name" value="Oligpept_transpt"/>
</dbReference>
<accession>A0AAN8W266</accession>
<feature type="transmembrane region" description="Helical" evidence="9">
    <location>
        <begin position="103"/>
        <end position="123"/>
    </location>
</feature>
<feature type="transmembrane region" description="Helical" evidence="9">
    <location>
        <begin position="719"/>
        <end position="740"/>
    </location>
</feature>
<protein>
    <submittedName>
        <fullName evidence="10">Oligopeptide transporter, OPT superfamily</fullName>
    </submittedName>
</protein>
<gene>
    <name evidence="10" type="ORF">RJ641_031245</name>
</gene>
<feature type="transmembrane region" description="Helical" evidence="9">
    <location>
        <begin position="347"/>
        <end position="364"/>
    </location>
</feature>
<organism evidence="10 11">
    <name type="scientific">Dillenia turbinata</name>
    <dbReference type="NCBI Taxonomy" id="194707"/>
    <lineage>
        <taxon>Eukaryota</taxon>
        <taxon>Viridiplantae</taxon>
        <taxon>Streptophyta</taxon>
        <taxon>Embryophyta</taxon>
        <taxon>Tracheophyta</taxon>
        <taxon>Spermatophyta</taxon>
        <taxon>Magnoliopsida</taxon>
        <taxon>eudicotyledons</taxon>
        <taxon>Gunneridae</taxon>
        <taxon>Pentapetalae</taxon>
        <taxon>Dilleniales</taxon>
        <taxon>Dilleniaceae</taxon>
        <taxon>Dillenia</taxon>
    </lineage>
</organism>
<feature type="transmembrane region" description="Helical" evidence="9">
    <location>
        <begin position="79"/>
        <end position="97"/>
    </location>
</feature>
<dbReference type="PANTHER" id="PTHR22601">
    <property type="entry name" value="ISP4 LIKE PROTEIN"/>
    <property type="match status" value="1"/>
</dbReference>
<evidence type="ECO:0000313" key="11">
    <source>
        <dbReference type="Proteomes" id="UP001370490"/>
    </source>
</evidence>
<feature type="transmembrane region" description="Helical" evidence="9">
    <location>
        <begin position="474"/>
        <end position="493"/>
    </location>
</feature>
<comment type="similarity">
    <text evidence="2">Belongs to the oligopeptide OPT transporter (TC 2.A.67.1) family.</text>
</comment>
<keyword evidence="11" id="KW-1185">Reference proteome</keyword>
<comment type="subcellular location">
    <subcellularLocation>
        <location evidence="1">Membrane</location>
        <topology evidence="1">Multi-pass membrane protein</topology>
    </subcellularLocation>
</comment>
<evidence type="ECO:0000256" key="8">
    <source>
        <dbReference type="ARBA" id="ARBA00023136"/>
    </source>
</evidence>
<evidence type="ECO:0000256" key="4">
    <source>
        <dbReference type="ARBA" id="ARBA00022692"/>
    </source>
</evidence>
<sequence length="777" mass="87029">MDTNENAQFSDILATENNLEPLDAEIFDNGQQDQGHNLTGTDSNFGNTDEIDDNSPIEQVKLTVPITDNPTLPTLTFRTWALGILGCIVLAIETQYFSYQYYVINLTPAAVPIITFLLGNLMAKKLPTKQVRVPFPGTDWEFSLNPGPFSIKEHAVTSVLAGSGLNNPSSMMVVTIMKAYFSTNINFFVTFLSVFTSQMMGFGLAGLFKKFLVDSPEMWWPAVLDDFSMYRALHGLPYPKRASTTADELIASSVGSGMLPARNSGAQFYFIVTIVSFAYYIVPNYYFSSITALSVSCLIWKKSVLAQIIGSGFNGLGIGSFSFDWSTISNTLDNPLYLPISSLANQMFGFMLVMYILCPITYWTNTFSAKRFPFSSTDFFDFSGHSYNLSRVQGPGWEINIQAYHDYSKVYLSVVLLYAIGFDFAAVTATITDFLLRNGKEAKRLMHIIRDNDIENKDIHNKLMEKYKPIPRRWFFIFIVFLLLLSIAPNVVAVKKFELPYLGVLLAVGLVLSLKSLWLLIGGNIYPKKPVAAMTFRCYAISSIDNAQTFLYSLKLGHYIKIPPRDMFKVQILGAALSCIVNFIVGWILISDVENICGFAGDLPEGSPWTCPGANDVLNDGLMWGVVSPNLIFGPLGMYSKFYIFFLVGALATILVWLLKWYFPRCEWLEDVQVPLIFAGPTKMPRTGAVQYWSWFAIGFCFNYIVYNKYTEWWSKFTYLLGNGLDTGVALAGILINVSLNRVGIYGVEWWGYRNHCPLNVCPTAPDVVIDGCPVFS</sequence>
<feature type="transmembrane region" description="Helical" evidence="9">
    <location>
        <begin position="499"/>
        <end position="521"/>
    </location>
</feature>
<evidence type="ECO:0000256" key="6">
    <source>
        <dbReference type="ARBA" id="ARBA00022927"/>
    </source>
</evidence>
<keyword evidence="8 9" id="KW-0472">Membrane</keyword>
<keyword evidence="7 9" id="KW-1133">Transmembrane helix</keyword>
<evidence type="ECO:0000313" key="10">
    <source>
        <dbReference type="EMBL" id="KAK6937737.1"/>
    </source>
</evidence>
<feature type="transmembrane region" description="Helical" evidence="9">
    <location>
        <begin position="690"/>
        <end position="707"/>
    </location>
</feature>
<name>A0AAN8W266_9MAGN</name>
<dbReference type="GO" id="GO:0035673">
    <property type="term" value="F:oligopeptide transmembrane transporter activity"/>
    <property type="evidence" value="ECO:0007669"/>
    <property type="project" value="InterPro"/>
</dbReference>
<feature type="transmembrane region" description="Helical" evidence="9">
    <location>
        <begin position="570"/>
        <end position="590"/>
    </location>
</feature>
<keyword evidence="5" id="KW-0571">Peptide transport</keyword>
<evidence type="ECO:0000256" key="3">
    <source>
        <dbReference type="ARBA" id="ARBA00022448"/>
    </source>
</evidence>
<dbReference type="InterPro" id="IPR004813">
    <property type="entry name" value="OPT"/>
</dbReference>
<feature type="transmembrane region" description="Helical" evidence="9">
    <location>
        <begin position="187"/>
        <end position="208"/>
    </location>
</feature>
<evidence type="ECO:0000256" key="1">
    <source>
        <dbReference type="ARBA" id="ARBA00004141"/>
    </source>
</evidence>
<dbReference type="GO" id="GO:0015031">
    <property type="term" value="P:protein transport"/>
    <property type="evidence" value="ECO:0007669"/>
    <property type="project" value="UniProtKB-KW"/>
</dbReference>
<proteinExistence type="inferred from homology"/>
<keyword evidence="6" id="KW-0653">Protein transport</keyword>
<feature type="transmembrane region" description="Helical" evidence="9">
    <location>
        <begin position="642"/>
        <end position="663"/>
    </location>
</feature>
<dbReference type="Proteomes" id="UP001370490">
    <property type="component" value="Unassembled WGS sequence"/>
</dbReference>
<evidence type="ECO:0000256" key="5">
    <source>
        <dbReference type="ARBA" id="ARBA00022856"/>
    </source>
</evidence>
<dbReference type="NCBIfam" id="TIGR00728">
    <property type="entry name" value="OPT_sfam"/>
    <property type="match status" value="1"/>
</dbReference>
<feature type="transmembrane region" description="Helical" evidence="9">
    <location>
        <begin position="268"/>
        <end position="287"/>
    </location>
</feature>
<dbReference type="AlphaFoldDB" id="A0AAN8W266"/>
<keyword evidence="3" id="KW-0813">Transport</keyword>
<keyword evidence="4 9" id="KW-0812">Transmembrane</keyword>
<evidence type="ECO:0000256" key="2">
    <source>
        <dbReference type="ARBA" id="ARBA00005484"/>
    </source>
</evidence>
<evidence type="ECO:0000256" key="7">
    <source>
        <dbReference type="ARBA" id="ARBA00022989"/>
    </source>
</evidence>
<comment type="caution">
    <text evidence="10">The sequence shown here is derived from an EMBL/GenBank/DDBJ whole genome shotgun (WGS) entry which is preliminary data.</text>
</comment>
<dbReference type="EMBL" id="JBAMMX010000006">
    <property type="protein sequence ID" value="KAK6937737.1"/>
    <property type="molecule type" value="Genomic_DNA"/>
</dbReference>
<feature type="transmembrane region" description="Helical" evidence="9">
    <location>
        <begin position="410"/>
        <end position="436"/>
    </location>
</feature>
<evidence type="ECO:0000256" key="9">
    <source>
        <dbReference type="SAM" id="Phobius"/>
    </source>
</evidence>
<dbReference type="Pfam" id="PF03169">
    <property type="entry name" value="OPT"/>
    <property type="match status" value="1"/>
</dbReference>